<dbReference type="OrthoDB" id="2384430at2759"/>
<keyword evidence="2" id="KW-0418">Kinase</keyword>
<protein>
    <submittedName>
        <fullName evidence="2">Calmodulin-dependent protein kinase</fullName>
    </submittedName>
</protein>
<dbReference type="Proteomes" id="UP000439903">
    <property type="component" value="Unassembled WGS sequence"/>
</dbReference>
<dbReference type="InterPro" id="IPR011990">
    <property type="entry name" value="TPR-like_helical_dom_sf"/>
</dbReference>
<name>A0A8H4AZ81_GIGMA</name>
<organism evidence="2 3">
    <name type="scientific">Gigaspora margarita</name>
    <dbReference type="NCBI Taxonomy" id="4874"/>
    <lineage>
        <taxon>Eukaryota</taxon>
        <taxon>Fungi</taxon>
        <taxon>Fungi incertae sedis</taxon>
        <taxon>Mucoromycota</taxon>
        <taxon>Glomeromycotina</taxon>
        <taxon>Glomeromycetes</taxon>
        <taxon>Diversisporales</taxon>
        <taxon>Gigasporaceae</taxon>
        <taxon>Gigaspora</taxon>
    </lineage>
</organism>
<dbReference type="SUPFAM" id="SSF81901">
    <property type="entry name" value="HCP-like"/>
    <property type="match status" value="1"/>
</dbReference>
<comment type="caution">
    <text evidence="2">The sequence shown here is derived from an EMBL/GenBank/DDBJ whole genome shotgun (WGS) entry which is preliminary data.</text>
</comment>
<dbReference type="InterPro" id="IPR052945">
    <property type="entry name" value="Mitotic_Regulator"/>
</dbReference>
<keyword evidence="2" id="KW-0808">Transferase</keyword>
<dbReference type="InterPro" id="IPR011009">
    <property type="entry name" value="Kinase-like_dom_sf"/>
</dbReference>
<dbReference type="SUPFAM" id="SSF56112">
    <property type="entry name" value="Protein kinase-like (PK-like)"/>
    <property type="match status" value="1"/>
</dbReference>
<dbReference type="Gene3D" id="1.10.510.10">
    <property type="entry name" value="Transferase(Phosphotransferase) domain 1"/>
    <property type="match status" value="1"/>
</dbReference>
<dbReference type="Pfam" id="PF08238">
    <property type="entry name" value="Sel1"/>
    <property type="match status" value="4"/>
</dbReference>
<accession>A0A8H4AZ81</accession>
<dbReference type="AlphaFoldDB" id="A0A8H4AZ81"/>
<dbReference type="GO" id="GO:0004672">
    <property type="term" value="F:protein kinase activity"/>
    <property type="evidence" value="ECO:0007669"/>
    <property type="project" value="InterPro"/>
</dbReference>
<proteinExistence type="predicted"/>
<sequence length="631" mass="73182">MNSTNCIIEEITAIQEYDLFEKLETLSVKNSGNIYKATLHSYNMIMVLKDIKFHEEYTLNELVYELKRHRKLEFHNNILRIFGITKSDQDNYMLVLEYADNGSLRIYLEQNFKSLNWNDKLNLAKQLVSVVTCLHDNNIIHMNLHSENILIHNNNIKLSDFGTSKRSTKSPTLIFNLLENIQYVDPQCIQNIKTCTFSKSSDIFSVGILLWEISSGVIPFKSELPPGFNLINAIIHGKRETIVPGTLHEYSNIYMECWKHDADQRPTIQHIYQKLNAIALKNGNNICQQSVKKIPLSKNKSLNDPNFLQSYIDQYNEKAKELELLFTIILSLQETIGQSTSTTNITSSLFKSGTIMNTSNILSNPLSKEELSTNDNFVQIFIKELFQFFIIQFNHHEFQKDIIHNLYKFIAKTGKNLDNIFKLLNNYLNRYWFTSIIGFFYEHGIGIPADDQKAFDLYKQASDDQSYFHLDDNNNNNYFPSLDKLIKDNQIIGLISLGKIHLYNAFKIDHRRAFHLFLNSVTKGSDLGQYYVGNCYYYGYGTSVDLFQAFNWYLKSAEGGNSIGQYRVAYCYEFGYGIEIDMTKAFEWYLKAAENGDKNSQYEVGICYKYGKGVLQDKQKAHQWLQKISCD</sequence>
<dbReference type="InterPro" id="IPR001245">
    <property type="entry name" value="Ser-Thr/Tyr_kinase_cat_dom"/>
</dbReference>
<keyword evidence="3" id="KW-1185">Reference proteome</keyword>
<gene>
    <name evidence="2" type="ORF">F8M41_001548</name>
</gene>
<dbReference type="Pfam" id="PF07714">
    <property type="entry name" value="PK_Tyr_Ser-Thr"/>
    <property type="match status" value="1"/>
</dbReference>
<dbReference type="SMART" id="SM00671">
    <property type="entry name" value="SEL1"/>
    <property type="match status" value="5"/>
</dbReference>
<dbReference type="EMBL" id="WTPW01000113">
    <property type="protein sequence ID" value="KAF0546111.1"/>
    <property type="molecule type" value="Genomic_DNA"/>
</dbReference>
<dbReference type="PROSITE" id="PS50011">
    <property type="entry name" value="PROTEIN_KINASE_DOM"/>
    <property type="match status" value="1"/>
</dbReference>
<dbReference type="PRINTS" id="PR00109">
    <property type="entry name" value="TYRKINASE"/>
</dbReference>
<dbReference type="PANTHER" id="PTHR43628">
    <property type="entry name" value="ACTIVATOR OF C KINASE PROTEIN 1-RELATED"/>
    <property type="match status" value="1"/>
</dbReference>
<dbReference type="InterPro" id="IPR006597">
    <property type="entry name" value="Sel1-like"/>
</dbReference>
<dbReference type="InterPro" id="IPR000719">
    <property type="entry name" value="Prot_kinase_dom"/>
</dbReference>
<dbReference type="PANTHER" id="PTHR43628:SF1">
    <property type="entry name" value="CHITIN SYNTHASE REGULATORY FACTOR 2-RELATED"/>
    <property type="match status" value="1"/>
</dbReference>
<feature type="domain" description="Protein kinase" evidence="1">
    <location>
        <begin position="20"/>
        <end position="280"/>
    </location>
</feature>
<dbReference type="Gene3D" id="1.25.40.10">
    <property type="entry name" value="Tetratricopeptide repeat domain"/>
    <property type="match status" value="1"/>
</dbReference>
<evidence type="ECO:0000259" key="1">
    <source>
        <dbReference type="PROSITE" id="PS50011"/>
    </source>
</evidence>
<evidence type="ECO:0000313" key="3">
    <source>
        <dbReference type="Proteomes" id="UP000439903"/>
    </source>
</evidence>
<evidence type="ECO:0000313" key="2">
    <source>
        <dbReference type="EMBL" id="KAF0546111.1"/>
    </source>
</evidence>
<dbReference type="GO" id="GO:0005524">
    <property type="term" value="F:ATP binding"/>
    <property type="evidence" value="ECO:0007669"/>
    <property type="project" value="InterPro"/>
</dbReference>
<reference evidence="2 3" key="1">
    <citation type="journal article" date="2019" name="Environ. Microbiol.">
        <title>At the nexus of three kingdoms: the genome of the mycorrhizal fungus Gigaspora margarita provides insights into plant, endobacterial and fungal interactions.</title>
        <authorList>
            <person name="Venice F."/>
            <person name="Ghignone S."/>
            <person name="Salvioli di Fossalunga A."/>
            <person name="Amselem J."/>
            <person name="Novero M."/>
            <person name="Xianan X."/>
            <person name="Sedzielewska Toro K."/>
            <person name="Morin E."/>
            <person name="Lipzen A."/>
            <person name="Grigoriev I.V."/>
            <person name="Henrissat B."/>
            <person name="Martin F.M."/>
            <person name="Bonfante P."/>
        </authorList>
    </citation>
    <scope>NUCLEOTIDE SEQUENCE [LARGE SCALE GENOMIC DNA]</scope>
    <source>
        <strain evidence="2 3">BEG34</strain>
    </source>
</reference>